<keyword evidence="2" id="KW-1185">Reference proteome</keyword>
<organism evidence="2 3">
    <name type="scientific">Eublepharis macularius</name>
    <name type="common">Leopard gecko</name>
    <name type="synonym">Cyrtodactylus macularius</name>
    <dbReference type="NCBI Taxonomy" id="481883"/>
    <lineage>
        <taxon>Eukaryota</taxon>
        <taxon>Metazoa</taxon>
        <taxon>Chordata</taxon>
        <taxon>Craniata</taxon>
        <taxon>Vertebrata</taxon>
        <taxon>Euteleostomi</taxon>
        <taxon>Lepidosauria</taxon>
        <taxon>Squamata</taxon>
        <taxon>Bifurcata</taxon>
        <taxon>Gekkota</taxon>
        <taxon>Eublepharidae</taxon>
        <taxon>Eublepharinae</taxon>
        <taxon>Eublepharis</taxon>
    </lineage>
</organism>
<gene>
    <name evidence="3" type="primary">LOC129336148</name>
</gene>
<dbReference type="GeneID" id="129336148"/>
<evidence type="ECO:0000256" key="1">
    <source>
        <dbReference type="SAM" id="MobiDB-lite"/>
    </source>
</evidence>
<dbReference type="Proteomes" id="UP001190640">
    <property type="component" value="Chromosome 9"/>
</dbReference>
<dbReference type="RefSeq" id="XP_054845141.1">
    <property type="nucleotide sequence ID" value="XM_054989166.1"/>
</dbReference>
<protein>
    <submittedName>
        <fullName evidence="3">Uncharacterized protein LOC129336148</fullName>
    </submittedName>
</protein>
<dbReference type="AlphaFoldDB" id="A0AA97JY03"/>
<evidence type="ECO:0000313" key="3">
    <source>
        <dbReference type="RefSeq" id="XP_054845141.1"/>
    </source>
</evidence>
<accession>A0AA97JY03</accession>
<reference evidence="3" key="1">
    <citation type="submission" date="2025-08" db="UniProtKB">
        <authorList>
            <consortium name="RefSeq"/>
        </authorList>
    </citation>
    <scope>IDENTIFICATION</scope>
    <source>
        <tissue evidence="3">Blood</tissue>
    </source>
</reference>
<evidence type="ECO:0000313" key="2">
    <source>
        <dbReference type="Proteomes" id="UP001190640"/>
    </source>
</evidence>
<sequence>MEEQQDDHSFFCGCSCWCKMENTPTNTLEMAEPVPEVKRKALKRMYVKMSRKGDGGMSVVKRLFGSPPRTVENDHAEPNMNKRGSPEGSLSTTQQATTIIEECCRSDTPGLIWPLHDSVDRYFELGILQEDYVNPKNRRSAMNEVVKAVSYSILNHCFSEIMFFKCTGCVEDIPAQLGHDCLTWEEDFYNQNLKYVSTKLSMGPMLYTITLLATSIHCFTMNEGHIKRLGRYIEAIQNAKNAQDALNGLLKQCKQRYVDLAMKIIRKKFTHHNSLLNYCGICAPVLEIRM</sequence>
<feature type="region of interest" description="Disordered" evidence="1">
    <location>
        <begin position="64"/>
        <end position="92"/>
    </location>
</feature>
<proteinExistence type="predicted"/>
<dbReference type="KEGG" id="emc:129336148"/>
<name>A0AA97JY03_EUBMA</name>